<evidence type="ECO:0000313" key="3">
    <source>
        <dbReference type="Proteomes" id="UP000198418"/>
    </source>
</evidence>
<keyword evidence="3" id="KW-1185">Reference proteome</keyword>
<sequence>MLVAAFSGFGKVLAQRRARWDGIFCAPDLAKGAKPPTKKRNAAFFPLHLRRFVPSIRLPKSHVPVVARRLASNRTRGRRRAKNKPTAGSEPANSVLHGRSRLEATTDRAFSSLSASKAGVPKRLVFLAGRADRAPPFPITAQRRVFRKDSPGWLLPSVSCASPSRGRNRSEPSAPKLICGADDAPFEGMPRCMICSNFTGRDEVRARDVSRHSGLKPRSQVI</sequence>
<gene>
    <name evidence="2" type="ORF">SAMN06265338_11358</name>
</gene>
<dbReference type="Proteomes" id="UP000198418">
    <property type="component" value="Unassembled WGS sequence"/>
</dbReference>
<reference evidence="3" key="1">
    <citation type="submission" date="2017-06" db="EMBL/GenBank/DDBJ databases">
        <authorList>
            <person name="Varghese N."/>
            <person name="Submissions S."/>
        </authorList>
    </citation>
    <scope>NUCLEOTIDE SEQUENCE [LARGE SCALE GENOMIC DNA]</scope>
    <source>
        <strain evidence="3">DSM 137</strain>
    </source>
</reference>
<dbReference type="EMBL" id="FYDG01000013">
    <property type="protein sequence ID" value="SNB80621.1"/>
    <property type="molecule type" value="Genomic_DNA"/>
</dbReference>
<accession>A0A212S614</accession>
<proteinExistence type="predicted"/>
<organism evidence="2 3">
    <name type="scientific">Rhodoblastus acidophilus</name>
    <name type="common">Rhodopseudomonas acidophila</name>
    <dbReference type="NCBI Taxonomy" id="1074"/>
    <lineage>
        <taxon>Bacteria</taxon>
        <taxon>Pseudomonadati</taxon>
        <taxon>Pseudomonadota</taxon>
        <taxon>Alphaproteobacteria</taxon>
        <taxon>Hyphomicrobiales</taxon>
        <taxon>Rhodoblastaceae</taxon>
        <taxon>Rhodoblastus</taxon>
    </lineage>
</organism>
<name>A0A212S614_RHOAC</name>
<dbReference type="AlphaFoldDB" id="A0A212S614"/>
<feature type="region of interest" description="Disordered" evidence="1">
    <location>
        <begin position="69"/>
        <end position="99"/>
    </location>
</feature>
<evidence type="ECO:0000256" key="1">
    <source>
        <dbReference type="SAM" id="MobiDB-lite"/>
    </source>
</evidence>
<evidence type="ECO:0000313" key="2">
    <source>
        <dbReference type="EMBL" id="SNB80621.1"/>
    </source>
</evidence>
<protein>
    <submittedName>
        <fullName evidence="2">Uncharacterized protein</fullName>
    </submittedName>
</protein>